<feature type="transmembrane region" description="Helical" evidence="2">
    <location>
        <begin position="47"/>
        <end position="69"/>
    </location>
</feature>
<feature type="region of interest" description="Disordered" evidence="1">
    <location>
        <begin position="278"/>
        <end position="302"/>
    </location>
</feature>
<feature type="compositionally biased region" description="Pro residues" evidence="1">
    <location>
        <begin position="122"/>
        <end position="143"/>
    </location>
</feature>
<feature type="transmembrane region" description="Helical" evidence="2">
    <location>
        <begin position="182"/>
        <end position="204"/>
    </location>
</feature>
<feature type="transmembrane region" description="Helical" evidence="2">
    <location>
        <begin position="20"/>
        <end position="41"/>
    </location>
</feature>
<comment type="caution">
    <text evidence="3">The sequence shown here is derived from an EMBL/GenBank/DDBJ whole genome shotgun (WGS) entry which is preliminary data.</text>
</comment>
<feature type="compositionally biased region" description="Low complexity" evidence="1">
    <location>
        <begin position="96"/>
        <end position="121"/>
    </location>
</feature>
<dbReference type="EMBL" id="BOMG01000057">
    <property type="protein sequence ID" value="GID56449.1"/>
    <property type="molecule type" value="Genomic_DNA"/>
</dbReference>
<feature type="transmembrane region" description="Helical" evidence="2">
    <location>
        <begin position="210"/>
        <end position="232"/>
    </location>
</feature>
<protein>
    <submittedName>
        <fullName evidence="3">Uncharacterized protein</fullName>
    </submittedName>
</protein>
<dbReference type="Proteomes" id="UP000612282">
    <property type="component" value="Unassembled WGS sequence"/>
</dbReference>
<evidence type="ECO:0000256" key="1">
    <source>
        <dbReference type="SAM" id="MobiDB-lite"/>
    </source>
</evidence>
<feature type="compositionally biased region" description="Low complexity" evidence="1">
    <location>
        <begin position="76"/>
        <end position="89"/>
    </location>
</feature>
<dbReference type="PRINTS" id="PR01217">
    <property type="entry name" value="PRICHEXTENSN"/>
</dbReference>
<name>A0ABQ3XD95_9ACTN</name>
<evidence type="ECO:0000313" key="4">
    <source>
        <dbReference type="Proteomes" id="UP000612282"/>
    </source>
</evidence>
<sequence>MEGRPGRHPRQTLCGMDPYLVLGPLVLVEGPAATITAGSLIGAGAAAFWPVWGIVVAAETLGDSLLYLAGRTARRSASPISAPPTSALPSAPPSAAPSTRPSTAPSTPSSTAPSATSYTAPSTPPSATPSTPPSATPSTPPSTAPSAPSSSAALRSWAARLVERPSVAAVLGRLAGMPLHRLVIAAKLVDVIALPAFVAAGLAGFPYRRFLAWVVATAAVRGLILIGLGVLIGDRLAGLLALPGGILLLTAAVAVPVLSLHLLLKRLLLRKGKLPCVSSSAPTPTHPTSTARPISPSAWPWH</sequence>
<evidence type="ECO:0000256" key="2">
    <source>
        <dbReference type="SAM" id="Phobius"/>
    </source>
</evidence>
<feature type="transmembrane region" description="Helical" evidence="2">
    <location>
        <begin position="239"/>
        <end position="264"/>
    </location>
</feature>
<keyword evidence="2" id="KW-0472">Membrane</keyword>
<keyword evidence="4" id="KW-1185">Reference proteome</keyword>
<feature type="compositionally biased region" description="Low complexity" evidence="1">
    <location>
        <begin position="278"/>
        <end position="293"/>
    </location>
</feature>
<organism evidence="3 4">
    <name type="scientific">Actinoplanes couchii</name>
    <dbReference type="NCBI Taxonomy" id="403638"/>
    <lineage>
        <taxon>Bacteria</taxon>
        <taxon>Bacillati</taxon>
        <taxon>Actinomycetota</taxon>
        <taxon>Actinomycetes</taxon>
        <taxon>Micromonosporales</taxon>
        <taxon>Micromonosporaceae</taxon>
        <taxon>Actinoplanes</taxon>
    </lineage>
</organism>
<reference evidence="3 4" key="1">
    <citation type="submission" date="2021-01" db="EMBL/GenBank/DDBJ databases">
        <title>Whole genome shotgun sequence of Actinoplanes couchii NBRC 106145.</title>
        <authorList>
            <person name="Komaki H."/>
            <person name="Tamura T."/>
        </authorList>
    </citation>
    <scope>NUCLEOTIDE SEQUENCE [LARGE SCALE GENOMIC DNA]</scope>
    <source>
        <strain evidence="3 4">NBRC 106145</strain>
    </source>
</reference>
<proteinExistence type="predicted"/>
<keyword evidence="2" id="KW-0812">Transmembrane</keyword>
<gene>
    <name evidence="3" type="ORF">Aco03nite_048530</name>
</gene>
<evidence type="ECO:0000313" key="3">
    <source>
        <dbReference type="EMBL" id="GID56449.1"/>
    </source>
</evidence>
<accession>A0ABQ3XD95</accession>
<feature type="region of interest" description="Disordered" evidence="1">
    <location>
        <begin position="76"/>
        <end position="149"/>
    </location>
</feature>
<keyword evidence="2" id="KW-1133">Transmembrane helix</keyword>